<sequence length="50" mass="5418">MIQSTLFNQVEDSKTFLCLMRDSSDLACLHFPTSMLGTATCSIATTSEGN</sequence>
<reference evidence="1 2" key="1">
    <citation type="submission" date="2024-08" db="EMBL/GenBank/DDBJ databases">
        <title>Insights into the chromosomal genome structure of Flemingia macrophylla.</title>
        <authorList>
            <person name="Ding Y."/>
            <person name="Zhao Y."/>
            <person name="Bi W."/>
            <person name="Wu M."/>
            <person name="Zhao G."/>
            <person name="Gong Y."/>
            <person name="Li W."/>
            <person name="Zhang P."/>
        </authorList>
    </citation>
    <scope>NUCLEOTIDE SEQUENCE [LARGE SCALE GENOMIC DNA]</scope>
    <source>
        <strain evidence="1">DYQJB</strain>
        <tissue evidence="1">Leaf</tissue>
    </source>
</reference>
<name>A0ABD1MJG9_9FABA</name>
<organism evidence="1 2">
    <name type="scientific">Flemingia macrophylla</name>
    <dbReference type="NCBI Taxonomy" id="520843"/>
    <lineage>
        <taxon>Eukaryota</taxon>
        <taxon>Viridiplantae</taxon>
        <taxon>Streptophyta</taxon>
        <taxon>Embryophyta</taxon>
        <taxon>Tracheophyta</taxon>
        <taxon>Spermatophyta</taxon>
        <taxon>Magnoliopsida</taxon>
        <taxon>eudicotyledons</taxon>
        <taxon>Gunneridae</taxon>
        <taxon>Pentapetalae</taxon>
        <taxon>rosids</taxon>
        <taxon>fabids</taxon>
        <taxon>Fabales</taxon>
        <taxon>Fabaceae</taxon>
        <taxon>Papilionoideae</taxon>
        <taxon>50 kb inversion clade</taxon>
        <taxon>NPAAA clade</taxon>
        <taxon>indigoferoid/millettioid clade</taxon>
        <taxon>Phaseoleae</taxon>
        <taxon>Flemingia</taxon>
    </lineage>
</organism>
<dbReference type="AlphaFoldDB" id="A0ABD1MJG9"/>
<gene>
    <name evidence="1" type="ORF">Fmac_016408</name>
</gene>
<protein>
    <submittedName>
        <fullName evidence="1">Uncharacterized protein</fullName>
    </submittedName>
</protein>
<proteinExistence type="predicted"/>
<accession>A0ABD1MJG9</accession>
<comment type="caution">
    <text evidence="1">The sequence shown here is derived from an EMBL/GenBank/DDBJ whole genome shotgun (WGS) entry which is preliminary data.</text>
</comment>
<dbReference type="Proteomes" id="UP001603857">
    <property type="component" value="Unassembled WGS sequence"/>
</dbReference>
<dbReference type="EMBL" id="JBGMDY010000005">
    <property type="protein sequence ID" value="KAL2335195.1"/>
    <property type="molecule type" value="Genomic_DNA"/>
</dbReference>
<evidence type="ECO:0000313" key="2">
    <source>
        <dbReference type="Proteomes" id="UP001603857"/>
    </source>
</evidence>
<keyword evidence="2" id="KW-1185">Reference proteome</keyword>
<evidence type="ECO:0000313" key="1">
    <source>
        <dbReference type="EMBL" id="KAL2335195.1"/>
    </source>
</evidence>